<evidence type="ECO:0000256" key="2">
    <source>
        <dbReference type="ARBA" id="ARBA00022803"/>
    </source>
</evidence>
<comment type="caution">
    <text evidence="4">The sequence shown here is derived from an EMBL/GenBank/DDBJ whole genome shotgun (WGS) entry which is preliminary data.</text>
</comment>
<evidence type="ECO:0000313" key="4">
    <source>
        <dbReference type="EMBL" id="KON83714.1"/>
    </source>
</evidence>
<dbReference type="STRING" id="189381.GCA_900166615_02104"/>
<dbReference type="PANTHER" id="PTHR45586">
    <property type="entry name" value="TPR REPEAT-CONTAINING PROTEIN PA4667"/>
    <property type="match status" value="1"/>
</dbReference>
<evidence type="ECO:0000256" key="3">
    <source>
        <dbReference type="PROSITE-ProRule" id="PRU00339"/>
    </source>
</evidence>
<dbReference type="OrthoDB" id="600613at2"/>
<dbReference type="InterPro" id="IPR011990">
    <property type="entry name" value="TPR-like_helical_dom_sf"/>
</dbReference>
<dbReference type="InterPro" id="IPR019734">
    <property type="entry name" value="TPR_rpt"/>
</dbReference>
<dbReference type="RefSeq" id="WP_053429129.1">
    <property type="nucleotide sequence ID" value="NZ_LGUE01000005.1"/>
</dbReference>
<protein>
    <recommendedName>
        <fullName evidence="6">Tetratricopeptide repeat protein</fullName>
    </recommendedName>
</protein>
<dbReference type="PATRIC" id="fig|189381.12.peg.4235"/>
<proteinExistence type="predicted"/>
<gene>
    <name evidence="4" type="ORF">AF331_16220</name>
</gene>
<name>A0A0M0G1M6_9BACI</name>
<evidence type="ECO:0000256" key="1">
    <source>
        <dbReference type="ARBA" id="ARBA00022737"/>
    </source>
</evidence>
<dbReference type="Proteomes" id="UP000037405">
    <property type="component" value="Unassembled WGS sequence"/>
</dbReference>
<feature type="repeat" description="TPR" evidence="3">
    <location>
        <begin position="187"/>
        <end position="220"/>
    </location>
</feature>
<dbReference type="Pfam" id="PF13432">
    <property type="entry name" value="TPR_16"/>
    <property type="match status" value="1"/>
</dbReference>
<dbReference type="SUPFAM" id="SSF48452">
    <property type="entry name" value="TPR-like"/>
    <property type="match status" value="2"/>
</dbReference>
<sequence>MKKGSKTVSEQAKVLSFVPTGEYYFTKGMKAYHHRELKKSLKYLNRALQLEPLEPMIACQLSIVLTELGDFKKANELLHEILKDLDPRMNECHYFLANNYAHLGLFKEAYEQVSAYLEKDRYGEFAEDAEDLLELLELDSDLITDDLYEHDDLIAKQEKAKTQLEAGNFQKAADTLQGVIKEYPEFWSAYNNLALAYFYLGEVEQAASTLEEVLEKNPGNLHALCNTAVFYFYQRRFDELDELILGLEKVRPINFEHRYKLGATFALIGHAEKGYEWLKSLQKTGFEGDASFFYWLSHSAFETGRHDTARKAWKKVLDLAPEKEGQEPWSGKPKGEGFENHISSILKKLKSEDAEERLFGLFLLSVSDYQEAILSHADFCEIDDLSIVEKLYLAQILNGRGGKSVQVNETLESIHAIALHLYKHHHPISSVTSGLYLTWFNVAYRGLKEGEDFKNTKAFAAALEYTWYRLRSEAKTKKEVSGRYGIAVSTLTKYIATVEDYLS</sequence>
<feature type="repeat" description="TPR" evidence="3">
    <location>
        <begin position="290"/>
        <end position="323"/>
    </location>
</feature>
<reference evidence="5" key="1">
    <citation type="submission" date="2015-07" db="EMBL/GenBank/DDBJ databases">
        <title>Fjat-14235 jcm11544.</title>
        <authorList>
            <person name="Liu B."/>
            <person name="Wang J."/>
            <person name="Zhu Y."/>
            <person name="Liu G."/>
            <person name="Chen Q."/>
            <person name="Chen Z."/>
            <person name="Lan J."/>
            <person name="Che J."/>
            <person name="Ge C."/>
            <person name="Shi H."/>
            <person name="Pan Z."/>
            <person name="Liu X."/>
        </authorList>
    </citation>
    <scope>NUCLEOTIDE SEQUENCE [LARGE SCALE GENOMIC DNA]</scope>
    <source>
        <strain evidence="5">JCM 11544</strain>
    </source>
</reference>
<dbReference type="SMART" id="SM00028">
    <property type="entry name" value="TPR"/>
    <property type="match status" value="4"/>
</dbReference>
<keyword evidence="5" id="KW-1185">Reference proteome</keyword>
<dbReference type="PROSITE" id="PS50005">
    <property type="entry name" value="TPR"/>
    <property type="match status" value="3"/>
</dbReference>
<dbReference type="AlphaFoldDB" id="A0A0M0G1M6"/>
<evidence type="ECO:0000313" key="5">
    <source>
        <dbReference type="Proteomes" id="UP000037405"/>
    </source>
</evidence>
<accession>A0A0M0G1M6</accession>
<evidence type="ECO:0008006" key="6">
    <source>
        <dbReference type="Google" id="ProtNLM"/>
    </source>
</evidence>
<dbReference type="Pfam" id="PF13181">
    <property type="entry name" value="TPR_8"/>
    <property type="match status" value="1"/>
</dbReference>
<organism evidence="4 5">
    <name type="scientific">Rossellomorea marisflavi</name>
    <dbReference type="NCBI Taxonomy" id="189381"/>
    <lineage>
        <taxon>Bacteria</taxon>
        <taxon>Bacillati</taxon>
        <taxon>Bacillota</taxon>
        <taxon>Bacilli</taxon>
        <taxon>Bacillales</taxon>
        <taxon>Bacillaceae</taxon>
        <taxon>Rossellomorea</taxon>
    </lineage>
</organism>
<dbReference type="InterPro" id="IPR051012">
    <property type="entry name" value="CellSynth/LPSAsmb/PSIAsmb"/>
</dbReference>
<dbReference type="PANTHER" id="PTHR45586:SF1">
    <property type="entry name" value="LIPOPOLYSACCHARIDE ASSEMBLY PROTEIN B"/>
    <property type="match status" value="1"/>
</dbReference>
<keyword evidence="1" id="KW-0677">Repeat</keyword>
<dbReference type="Gene3D" id="1.25.40.10">
    <property type="entry name" value="Tetratricopeptide repeat domain"/>
    <property type="match status" value="2"/>
</dbReference>
<dbReference type="EMBL" id="LGUE01000005">
    <property type="protein sequence ID" value="KON83714.1"/>
    <property type="molecule type" value="Genomic_DNA"/>
</dbReference>
<keyword evidence="2 3" id="KW-0802">TPR repeat</keyword>
<feature type="repeat" description="TPR" evidence="3">
    <location>
        <begin position="21"/>
        <end position="54"/>
    </location>
</feature>